<dbReference type="GO" id="GO:0009977">
    <property type="term" value="F:proton motive force dependent protein transmembrane transporter activity"/>
    <property type="evidence" value="ECO:0007669"/>
    <property type="project" value="TreeGrafter"/>
</dbReference>
<feature type="transmembrane region" description="Helical" evidence="5">
    <location>
        <begin position="20"/>
        <end position="44"/>
    </location>
</feature>
<dbReference type="GO" id="GO:0033281">
    <property type="term" value="C:TAT protein transport complex"/>
    <property type="evidence" value="ECO:0007669"/>
    <property type="project" value="UniProtKB-UniRule"/>
</dbReference>
<dbReference type="NCBIfam" id="TIGR00945">
    <property type="entry name" value="tatC"/>
    <property type="match status" value="1"/>
</dbReference>
<comment type="subcellular location">
    <subcellularLocation>
        <location evidence="5">Cell membrane</location>
        <topology evidence="5">Multi-pass membrane protein</topology>
    </subcellularLocation>
    <subcellularLocation>
        <location evidence="1">Membrane</location>
        <topology evidence="1">Multi-pass membrane protein</topology>
    </subcellularLocation>
</comment>
<evidence type="ECO:0000256" key="2">
    <source>
        <dbReference type="ARBA" id="ARBA00022692"/>
    </source>
</evidence>
<keyword evidence="7" id="KW-1185">Reference proteome</keyword>
<dbReference type="PRINTS" id="PR01840">
    <property type="entry name" value="TATCFAMILY"/>
</dbReference>
<comment type="function">
    <text evidence="5">Part of the twin-arginine translocation (Tat) system that transports large folded proteins containing a characteristic twin-arginine motif in their signal peptide across membranes.</text>
</comment>
<keyword evidence="4 5" id="KW-0472">Membrane</keyword>
<comment type="caution">
    <text evidence="6">The sequence shown here is derived from an EMBL/GenBank/DDBJ whole genome shotgun (WGS) entry which is preliminary data.</text>
</comment>
<evidence type="ECO:0000256" key="3">
    <source>
        <dbReference type="ARBA" id="ARBA00022989"/>
    </source>
</evidence>
<feature type="transmembrane region" description="Helical" evidence="5">
    <location>
        <begin position="211"/>
        <end position="230"/>
    </location>
</feature>
<dbReference type="GO" id="GO:0043953">
    <property type="term" value="P:protein transport by the Tat complex"/>
    <property type="evidence" value="ECO:0007669"/>
    <property type="project" value="UniProtKB-UniRule"/>
</dbReference>
<keyword evidence="5" id="KW-1003">Cell membrane</keyword>
<keyword evidence="3 5" id="KW-1133">Transmembrane helix</keyword>
<keyword evidence="2 5" id="KW-0812">Transmembrane</keyword>
<evidence type="ECO:0000256" key="5">
    <source>
        <dbReference type="HAMAP-Rule" id="MF_00902"/>
    </source>
</evidence>
<evidence type="ECO:0000313" key="6">
    <source>
        <dbReference type="EMBL" id="MCM1991770.1"/>
    </source>
</evidence>
<evidence type="ECO:0000313" key="7">
    <source>
        <dbReference type="Proteomes" id="UP001056429"/>
    </source>
</evidence>
<dbReference type="RefSeq" id="WP_250860909.1">
    <property type="nucleotide sequence ID" value="NZ_JAGSOJ010000004.1"/>
</dbReference>
<keyword evidence="5" id="KW-0813">Transport</keyword>
<keyword evidence="5" id="KW-0811">Translocation</keyword>
<evidence type="ECO:0000256" key="1">
    <source>
        <dbReference type="ARBA" id="ARBA00004141"/>
    </source>
</evidence>
<dbReference type="GO" id="GO:0065002">
    <property type="term" value="P:intracellular protein transmembrane transport"/>
    <property type="evidence" value="ECO:0007669"/>
    <property type="project" value="TreeGrafter"/>
</dbReference>
<accession>A0A9J6P4R7</accession>
<protein>
    <recommendedName>
        <fullName evidence="5">Sec-independent protein translocase protein TatC</fullName>
    </recommendedName>
</protein>
<feature type="transmembrane region" description="Helical" evidence="5">
    <location>
        <begin position="158"/>
        <end position="178"/>
    </location>
</feature>
<dbReference type="EMBL" id="JAGSOJ010000004">
    <property type="protein sequence ID" value="MCM1991770.1"/>
    <property type="molecule type" value="Genomic_DNA"/>
</dbReference>
<feature type="transmembrane region" description="Helical" evidence="5">
    <location>
        <begin position="185"/>
        <end position="205"/>
    </location>
</feature>
<name>A0A9J6P4R7_9CLOT</name>
<dbReference type="PANTHER" id="PTHR30371">
    <property type="entry name" value="SEC-INDEPENDENT PROTEIN TRANSLOCASE PROTEIN TATC"/>
    <property type="match status" value="1"/>
</dbReference>
<dbReference type="Proteomes" id="UP001056429">
    <property type="component" value="Unassembled WGS sequence"/>
</dbReference>
<dbReference type="AlphaFoldDB" id="A0A9J6P4R7"/>
<dbReference type="InterPro" id="IPR002033">
    <property type="entry name" value="TatC"/>
</dbReference>
<dbReference type="HAMAP" id="MF_00902">
    <property type="entry name" value="TatC"/>
    <property type="match status" value="1"/>
</dbReference>
<organism evidence="6 7">
    <name type="scientific">Oceanirhabdus seepicola</name>
    <dbReference type="NCBI Taxonomy" id="2828781"/>
    <lineage>
        <taxon>Bacteria</taxon>
        <taxon>Bacillati</taxon>
        <taxon>Bacillota</taxon>
        <taxon>Clostridia</taxon>
        <taxon>Eubacteriales</taxon>
        <taxon>Clostridiaceae</taxon>
        <taxon>Oceanirhabdus</taxon>
    </lineage>
</organism>
<feature type="transmembrane region" description="Helical" evidence="5">
    <location>
        <begin position="106"/>
        <end position="130"/>
    </location>
</feature>
<gene>
    <name evidence="5 6" type="primary">tatC</name>
    <name evidence="6" type="ORF">KDK92_18685</name>
</gene>
<proteinExistence type="inferred from homology"/>
<dbReference type="Pfam" id="PF00902">
    <property type="entry name" value="TatC"/>
    <property type="match status" value="1"/>
</dbReference>
<comment type="similarity">
    <text evidence="5">Belongs to the TatC family.</text>
</comment>
<keyword evidence="5" id="KW-0653">Protein transport</keyword>
<feature type="transmembrane region" description="Helical" evidence="5">
    <location>
        <begin position="64"/>
        <end position="85"/>
    </location>
</feature>
<comment type="subunit">
    <text evidence="5">Forms a complex with TatA.</text>
</comment>
<dbReference type="PANTHER" id="PTHR30371:SF0">
    <property type="entry name" value="SEC-INDEPENDENT PROTEIN TRANSLOCASE PROTEIN TATC, CHLOROPLASTIC-RELATED"/>
    <property type="match status" value="1"/>
</dbReference>
<reference evidence="6" key="1">
    <citation type="journal article" date="2021" name="mSystems">
        <title>Bacteria and Archaea Synergistically Convert Glycine Betaine to Biogenic Methane in the Formosa Cold Seep of the South China Sea.</title>
        <authorList>
            <person name="Li L."/>
            <person name="Zhang W."/>
            <person name="Zhang S."/>
            <person name="Song L."/>
            <person name="Sun Q."/>
            <person name="Zhang H."/>
            <person name="Xiang H."/>
            <person name="Dong X."/>
        </authorList>
    </citation>
    <scope>NUCLEOTIDE SEQUENCE</scope>
    <source>
        <strain evidence="6">ZWT</strain>
    </source>
</reference>
<evidence type="ECO:0000256" key="4">
    <source>
        <dbReference type="ARBA" id="ARBA00023136"/>
    </source>
</evidence>
<sequence>MKQHDEKFMDHLKELRKRFIRVLIVFIIVLAAAFMFVPQILDFITLTSKVVDVDLNVFNITDPLLLSLKVASIAAFIVAFPYIIIELWLFMRPALTKKERRFVYKYIPMIFILFILGISFSYFVLVPYYVRFSQQLAGNSNLTIVMGANTYIDFLSKMMLYFGLIFQMPMLVFILSYIGILSSQLLVVIRKYAYFALLIVCAFLTPPEPVSMGIALIPLALLYEFSILLCKVNEKKKKKAQLNN</sequence>
<reference evidence="6" key="2">
    <citation type="submission" date="2021-04" db="EMBL/GenBank/DDBJ databases">
        <authorList>
            <person name="Dong X."/>
        </authorList>
    </citation>
    <scope>NUCLEOTIDE SEQUENCE</scope>
    <source>
        <strain evidence="6">ZWT</strain>
    </source>
</reference>